<feature type="transmembrane region" description="Helical" evidence="1">
    <location>
        <begin position="120"/>
        <end position="138"/>
    </location>
</feature>
<protein>
    <recommendedName>
        <fullName evidence="4">DUF1772 domain-containing protein</fullName>
    </recommendedName>
</protein>
<feature type="transmembrane region" description="Helical" evidence="1">
    <location>
        <begin position="72"/>
        <end position="92"/>
    </location>
</feature>
<comment type="caution">
    <text evidence="2">The sequence shown here is derived from an EMBL/GenBank/DDBJ whole genome shotgun (WGS) entry which is preliminary data.</text>
</comment>
<keyword evidence="3" id="KW-1185">Reference proteome</keyword>
<keyword evidence="1" id="KW-1133">Transmembrane helix</keyword>
<proteinExistence type="predicted"/>
<dbReference type="RefSeq" id="WP_274689310.1">
    <property type="nucleotide sequence ID" value="NZ_JAPMOU010000015.1"/>
</dbReference>
<keyword evidence="1" id="KW-0472">Membrane</keyword>
<gene>
    <name evidence="2" type="ORF">ORQ98_13370</name>
</gene>
<sequence length="139" mass="15476">MIMAFLLGLLTFGLIAGVIVLTLVTVPQIYQRLSIEHEQLLIKEVMPMAYPVIGVVALLSVFLSFLQTQPMFWGAVLLVAVVGTSLFAWGYMAPQINQSYELLQQQKFGADKDFSQWRNLCLGLNAALLVVLLIVFVMI</sequence>
<keyword evidence="1" id="KW-0812">Transmembrane</keyword>
<organism evidence="2 3">
    <name type="scientific">Spartinivicinus poritis</name>
    <dbReference type="NCBI Taxonomy" id="2994640"/>
    <lineage>
        <taxon>Bacteria</taxon>
        <taxon>Pseudomonadati</taxon>
        <taxon>Pseudomonadota</taxon>
        <taxon>Gammaproteobacteria</taxon>
        <taxon>Oceanospirillales</taxon>
        <taxon>Zooshikellaceae</taxon>
        <taxon>Spartinivicinus</taxon>
    </lineage>
</organism>
<dbReference type="EMBL" id="JAPMOU010000015">
    <property type="protein sequence ID" value="MDE1462960.1"/>
    <property type="molecule type" value="Genomic_DNA"/>
</dbReference>
<evidence type="ECO:0000313" key="3">
    <source>
        <dbReference type="Proteomes" id="UP001528823"/>
    </source>
</evidence>
<name>A0ABT5U9X2_9GAMM</name>
<evidence type="ECO:0000256" key="1">
    <source>
        <dbReference type="SAM" id="Phobius"/>
    </source>
</evidence>
<reference evidence="2 3" key="1">
    <citation type="submission" date="2022-11" db="EMBL/GenBank/DDBJ databases">
        <title>Spartinivicinus poritis sp. nov., isolated from scleractinian coral Porites lutea.</title>
        <authorList>
            <person name="Zhang G."/>
            <person name="Cai L."/>
            <person name="Wei Q."/>
        </authorList>
    </citation>
    <scope>NUCLEOTIDE SEQUENCE [LARGE SCALE GENOMIC DNA]</scope>
    <source>
        <strain evidence="2 3">A2-2</strain>
    </source>
</reference>
<evidence type="ECO:0000313" key="2">
    <source>
        <dbReference type="EMBL" id="MDE1462960.1"/>
    </source>
</evidence>
<evidence type="ECO:0008006" key="4">
    <source>
        <dbReference type="Google" id="ProtNLM"/>
    </source>
</evidence>
<feature type="transmembrane region" description="Helical" evidence="1">
    <location>
        <begin position="6"/>
        <end position="26"/>
    </location>
</feature>
<feature type="transmembrane region" description="Helical" evidence="1">
    <location>
        <begin position="47"/>
        <end position="66"/>
    </location>
</feature>
<accession>A0ABT5U9X2</accession>
<dbReference type="Proteomes" id="UP001528823">
    <property type="component" value="Unassembled WGS sequence"/>
</dbReference>